<dbReference type="AlphaFoldDB" id="A0A183KHX8"/>
<dbReference type="Proteomes" id="UP000279833">
    <property type="component" value="Unassembled WGS sequence"/>
</dbReference>
<dbReference type="GO" id="GO:0008521">
    <property type="term" value="F:acetyl-CoA transmembrane transporter activity"/>
    <property type="evidence" value="ECO:0007669"/>
    <property type="project" value="InterPro"/>
</dbReference>
<sequence length="212" mass="23871">MCIVLFLKIGFLYFWGIVFLVATTLVGVFKKEVPHNLSVISSAHSNQLDNHSNGSVAYLNQTGNIEGQLSSRNRIAQTNTIDKQISCESTRSRSRTPSGWSRIIEIPPDEELNVTESNKELSLFDTYRFMLGICKLKPILQYILLLFIAKVCFCPADAISGLKLIEQGLPREQLVFIGVLLLPLEVILPLLITQVTNGPKLLKYYTWAFLPR</sequence>
<evidence type="ECO:0000256" key="2">
    <source>
        <dbReference type="ARBA" id="ARBA00022692"/>
    </source>
</evidence>
<evidence type="ECO:0000256" key="5">
    <source>
        <dbReference type="SAM" id="Phobius"/>
    </source>
</evidence>
<feature type="transmembrane region" description="Helical" evidence="5">
    <location>
        <begin position="174"/>
        <end position="193"/>
    </location>
</feature>
<evidence type="ECO:0000256" key="3">
    <source>
        <dbReference type="ARBA" id="ARBA00022989"/>
    </source>
</evidence>
<keyword evidence="4 5" id="KW-0472">Membrane</keyword>
<dbReference type="GO" id="GO:0035348">
    <property type="term" value="P:acetyl-CoA transmembrane transport"/>
    <property type="evidence" value="ECO:0007669"/>
    <property type="project" value="InterPro"/>
</dbReference>
<keyword evidence="3 5" id="KW-1133">Transmembrane helix</keyword>
<dbReference type="InterPro" id="IPR004752">
    <property type="entry name" value="AmpG_permease/AT-1"/>
</dbReference>
<dbReference type="STRING" id="6186.A0A183KHX8"/>
<evidence type="ECO:0000256" key="1">
    <source>
        <dbReference type="ARBA" id="ARBA00004141"/>
    </source>
</evidence>
<gene>
    <name evidence="6" type="ORF">SCUD_LOCUS14631</name>
</gene>
<evidence type="ECO:0000313" key="6">
    <source>
        <dbReference type="EMBL" id="VDP56966.1"/>
    </source>
</evidence>
<dbReference type="WBParaSite" id="SCUD_0001463401-mRNA-1">
    <property type="protein sequence ID" value="SCUD_0001463401-mRNA-1"/>
    <property type="gene ID" value="SCUD_0001463401"/>
</dbReference>
<dbReference type="GO" id="GO:0016020">
    <property type="term" value="C:membrane"/>
    <property type="evidence" value="ECO:0007669"/>
    <property type="project" value="UniProtKB-SubCell"/>
</dbReference>
<feature type="transmembrane region" description="Helical" evidence="5">
    <location>
        <begin position="139"/>
        <end position="162"/>
    </location>
</feature>
<comment type="subcellular location">
    <subcellularLocation>
        <location evidence="1">Membrane</location>
        <topology evidence="1">Multi-pass membrane protein</topology>
    </subcellularLocation>
</comment>
<reference evidence="8" key="1">
    <citation type="submission" date="2016-06" db="UniProtKB">
        <authorList>
            <consortium name="WormBaseParasite"/>
        </authorList>
    </citation>
    <scope>IDENTIFICATION</scope>
</reference>
<organism evidence="8">
    <name type="scientific">Schistosoma curassoni</name>
    <dbReference type="NCBI Taxonomy" id="6186"/>
    <lineage>
        <taxon>Eukaryota</taxon>
        <taxon>Metazoa</taxon>
        <taxon>Spiralia</taxon>
        <taxon>Lophotrochozoa</taxon>
        <taxon>Platyhelminthes</taxon>
        <taxon>Trematoda</taxon>
        <taxon>Digenea</taxon>
        <taxon>Strigeidida</taxon>
        <taxon>Schistosomatoidea</taxon>
        <taxon>Schistosomatidae</taxon>
        <taxon>Schistosoma</taxon>
    </lineage>
</organism>
<evidence type="ECO:0000313" key="8">
    <source>
        <dbReference type="WBParaSite" id="SCUD_0001463401-mRNA-1"/>
    </source>
</evidence>
<dbReference type="PANTHER" id="PTHR12778:SF9">
    <property type="entry name" value="ACETYL-COENZYME A TRANSPORTER 1"/>
    <property type="match status" value="1"/>
</dbReference>
<dbReference type="PANTHER" id="PTHR12778">
    <property type="entry name" value="SOLUTE CARRIER FAMILY 33 ACETYL-COA TRANSPORTER -RELATED"/>
    <property type="match status" value="1"/>
</dbReference>
<evidence type="ECO:0000313" key="7">
    <source>
        <dbReference type="Proteomes" id="UP000279833"/>
    </source>
</evidence>
<keyword evidence="2 5" id="KW-0812">Transmembrane</keyword>
<dbReference type="InterPro" id="IPR024371">
    <property type="entry name" value="AcetylCoA_trans_1-like"/>
</dbReference>
<accession>A0A183KHX8</accession>
<protein>
    <submittedName>
        <fullName evidence="8">Battenin</fullName>
    </submittedName>
</protein>
<proteinExistence type="predicted"/>
<dbReference type="Pfam" id="PF13000">
    <property type="entry name" value="Acatn"/>
    <property type="match status" value="1"/>
</dbReference>
<dbReference type="EMBL" id="UZAK01036883">
    <property type="protein sequence ID" value="VDP56966.1"/>
    <property type="molecule type" value="Genomic_DNA"/>
</dbReference>
<name>A0A183KHX8_9TREM</name>
<evidence type="ECO:0000256" key="4">
    <source>
        <dbReference type="ARBA" id="ARBA00023136"/>
    </source>
</evidence>
<feature type="transmembrane region" description="Helical" evidence="5">
    <location>
        <begin position="12"/>
        <end position="29"/>
    </location>
</feature>
<keyword evidence="7" id="KW-1185">Reference proteome</keyword>
<reference evidence="6 7" key="2">
    <citation type="submission" date="2018-11" db="EMBL/GenBank/DDBJ databases">
        <authorList>
            <consortium name="Pathogen Informatics"/>
        </authorList>
    </citation>
    <scope>NUCLEOTIDE SEQUENCE [LARGE SCALE GENOMIC DNA]</scope>
    <source>
        <strain evidence="6">Dakar</strain>
        <strain evidence="7">Dakar, Senegal</strain>
    </source>
</reference>